<name>A0ACC0XKQ7_9ROSI</name>
<protein>
    <submittedName>
        <fullName evidence="1">Uncharacterized protein</fullName>
    </submittedName>
</protein>
<accession>A0ACC0XKQ7</accession>
<comment type="caution">
    <text evidence="1">The sequence shown here is derived from an EMBL/GenBank/DDBJ whole genome shotgun (WGS) entry which is preliminary data.</text>
</comment>
<gene>
    <name evidence="1" type="ORF">Pint_10031</name>
</gene>
<evidence type="ECO:0000313" key="1">
    <source>
        <dbReference type="EMBL" id="KAJ0018011.1"/>
    </source>
</evidence>
<sequence length="121" mass="13020">MAKATISLPIHPLVLLFLFFNSGILKLANAQGTTWCVAKPSSSDAELAANIEYACSNINGDGCNIIKKGGPCYLPNTLINHASVAMNLYYEFNGRNAWNCDYKGSALTTTTNPSYGTCQYA</sequence>
<reference evidence="2" key="1">
    <citation type="journal article" date="2023" name="G3 (Bethesda)">
        <title>Genome assembly and association tests identify interacting loci associated with vigor, precocity, and sex in interspecific pistachio rootstocks.</title>
        <authorList>
            <person name="Palmer W."/>
            <person name="Jacygrad E."/>
            <person name="Sagayaradj S."/>
            <person name="Cavanaugh K."/>
            <person name="Han R."/>
            <person name="Bertier L."/>
            <person name="Beede B."/>
            <person name="Kafkas S."/>
            <person name="Golino D."/>
            <person name="Preece J."/>
            <person name="Michelmore R."/>
        </authorList>
    </citation>
    <scope>NUCLEOTIDE SEQUENCE [LARGE SCALE GENOMIC DNA]</scope>
</reference>
<evidence type="ECO:0000313" key="2">
    <source>
        <dbReference type="Proteomes" id="UP001163603"/>
    </source>
</evidence>
<keyword evidence="2" id="KW-1185">Reference proteome</keyword>
<dbReference type="Proteomes" id="UP001163603">
    <property type="component" value="Chromosome 12"/>
</dbReference>
<dbReference type="EMBL" id="CM047747">
    <property type="protein sequence ID" value="KAJ0018011.1"/>
    <property type="molecule type" value="Genomic_DNA"/>
</dbReference>
<proteinExistence type="predicted"/>
<organism evidence="1 2">
    <name type="scientific">Pistacia integerrima</name>
    <dbReference type="NCBI Taxonomy" id="434235"/>
    <lineage>
        <taxon>Eukaryota</taxon>
        <taxon>Viridiplantae</taxon>
        <taxon>Streptophyta</taxon>
        <taxon>Embryophyta</taxon>
        <taxon>Tracheophyta</taxon>
        <taxon>Spermatophyta</taxon>
        <taxon>Magnoliopsida</taxon>
        <taxon>eudicotyledons</taxon>
        <taxon>Gunneridae</taxon>
        <taxon>Pentapetalae</taxon>
        <taxon>rosids</taxon>
        <taxon>malvids</taxon>
        <taxon>Sapindales</taxon>
        <taxon>Anacardiaceae</taxon>
        <taxon>Pistacia</taxon>
    </lineage>
</organism>